<reference evidence="2" key="2">
    <citation type="journal article" date="2007" name="Science">
        <title>Draft genome sequence of the sexually transmitted pathogen Trichomonas vaginalis.</title>
        <authorList>
            <person name="Carlton J.M."/>
            <person name="Hirt R.P."/>
            <person name="Silva J.C."/>
            <person name="Delcher A.L."/>
            <person name="Schatz M."/>
            <person name="Zhao Q."/>
            <person name="Wortman J.R."/>
            <person name="Bidwell S.L."/>
            <person name="Alsmark U.C.M."/>
            <person name="Besteiro S."/>
            <person name="Sicheritz-Ponten T."/>
            <person name="Noel C.J."/>
            <person name="Dacks J.B."/>
            <person name="Foster P.G."/>
            <person name="Simillion C."/>
            <person name="Van de Peer Y."/>
            <person name="Miranda-Saavedra D."/>
            <person name="Barton G.J."/>
            <person name="Westrop G.D."/>
            <person name="Mueller S."/>
            <person name="Dessi D."/>
            <person name="Fiori P.L."/>
            <person name="Ren Q."/>
            <person name="Paulsen I."/>
            <person name="Zhang H."/>
            <person name="Bastida-Corcuera F.D."/>
            <person name="Simoes-Barbosa A."/>
            <person name="Brown M.T."/>
            <person name="Hayes R.D."/>
            <person name="Mukherjee M."/>
            <person name="Okumura C.Y."/>
            <person name="Schneider R."/>
            <person name="Smith A.J."/>
            <person name="Vanacova S."/>
            <person name="Villalvazo M."/>
            <person name="Haas B.J."/>
            <person name="Pertea M."/>
            <person name="Feldblyum T.V."/>
            <person name="Utterback T.R."/>
            <person name="Shu C.L."/>
            <person name="Osoegawa K."/>
            <person name="de Jong P.J."/>
            <person name="Hrdy I."/>
            <person name="Horvathova L."/>
            <person name="Zubacova Z."/>
            <person name="Dolezal P."/>
            <person name="Malik S.B."/>
            <person name="Logsdon J.M. Jr."/>
            <person name="Henze K."/>
            <person name="Gupta A."/>
            <person name="Wang C.C."/>
            <person name="Dunne R.L."/>
            <person name="Upcroft J.A."/>
            <person name="Upcroft P."/>
            <person name="White O."/>
            <person name="Salzberg S.L."/>
            <person name="Tang P."/>
            <person name="Chiu C.-H."/>
            <person name="Lee Y.-S."/>
            <person name="Embley T.M."/>
            <person name="Coombs G.H."/>
            <person name="Mottram J.C."/>
            <person name="Tachezy J."/>
            <person name="Fraser-Liggett C.M."/>
            <person name="Johnson P.J."/>
        </authorList>
    </citation>
    <scope>NUCLEOTIDE SEQUENCE [LARGE SCALE GENOMIC DNA]</scope>
    <source>
        <strain evidence="2">G3</strain>
    </source>
</reference>
<dbReference type="AlphaFoldDB" id="A2DUF8"/>
<proteinExistence type="predicted"/>
<evidence type="ECO:0000256" key="1">
    <source>
        <dbReference type="SAM" id="Coils"/>
    </source>
</evidence>
<evidence type="ECO:0000313" key="2">
    <source>
        <dbReference type="EMBL" id="EAY15996.1"/>
    </source>
</evidence>
<dbReference type="KEGG" id="tva:4774003"/>
<dbReference type="EMBL" id="DS113248">
    <property type="protein sequence ID" value="EAY15996.1"/>
    <property type="molecule type" value="Genomic_DNA"/>
</dbReference>
<dbReference type="VEuPathDB" id="TrichDB:TVAGG3_0595320"/>
<name>A2DUF8_TRIV3</name>
<feature type="coiled-coil region" evidence="1">
    <location>
        <begin position="39"/>
        <end position="125"/>
    </location>
</feature>
<dbReference type="Proteomes" id="UP000001542">
    <property type="component" value="Unassembled WGS sequence"/>
</dbReference>
<dbReference type="RefSeq" id="XP_001328219.1">
    <property type="nucleotide sequence ID" value="XM_001328184.1"/>
</dbReference>
<keyword evidence="1" id="KW-0175">Coiled coil</keyword>
<gene>
    <name evidence="2" type="ORF">TVAG_262460</name>
</gene>
<reference evidence="2" key="1">
    <citation type="submission" date="2006-10" db="EMBL/GenBank/DDBJ databases">
        <authorList>
            <person name="Amadeo P."/>
            <person name="Zhao Q."/>
            <person name="Wortman J."/>
            <person name="Fraser-Liggett C."/>
            <person name="Carlton J."/>
        </authorList>
    </citation>
    <scope>NUCLEOTIDE SEQUENCE</scope>
    <source>
        <strain evidence="2">G3</strain>
    </source>
</reference>
<sequence length="149" mass="17057">MPSASFQVKTNIKKSTKTIIDASALTKESINGAKVKRAEQNKTNEKEILLKRQEELQRQIDENSRILKELENTRSRLQMELENIQGQKSITNRSSTHSSVADKEIRKWKDLKDNAEAEYNKLLSDLTKKGLFVRKSRDSVHAIPQPKAP</sequence>
<accession>A2DUF8</accession>
<dbReference type="VEuPathDB" id="TrichDB:TVAG_262460"/>
<organism evidence="2 3">
    <name type="scientific">Trichomonas vaginalis (strain ATCC PRA-98 / G3)</name>
    <dbReference type="NCBI Taxonomy" id="412133"/>
    <lineage>
        <taxon>Eukaryota</taxon>
        <taxon>Metamonada</taxon>
        <taxon>Parabasalia</taxon>
        <taxon>Trichomonadida</taxon>
        <taxon>Trichomonadidae</taxon>
        <taxon>Trichomonas</taxon>
    </lineage>
</organism>
<keyword evidence="3" id="KW-1185">Reference proteome</keyword>
<evidence type="ECO:0000313" key="3">
    <source>
        <dbReference type="Proteomes" id="UP000001542"/>
    </source>
</evidence>
<dbReference type="SMR" id="A2DUF8"/>
<dbReference type="InParanoid" id="A2DUF8"/>
<protein>
    <submittedName>
        <fullName evidence="2">Uncharacterized protein</fullName>
    </submittedName>
</protein>